<dbReference type="CDD" id="cd17992">
    <property type="entry name" value="DEXHc_RecG"/>
    <property type="match status" value="1"/>
</dbReference>
<comment type="function">
    <text evidence="15">Plays a critical role in recombination and DNA repair. Helps process Holliday junction intermediates to mature products by catalyzing branch migration. Has replication fork regression activity, unwinds stalled or blocked replication forks to make a HJ that can be resolved. Has a DNA unwinding activity characteristic of a DNA helicase with 3'-5' polarity.</text>
</comment>
<evidence type="ECO:0000313" key="18">
    <source>
        <dbReference type="EMBL" id="PAP75698.1"/>
    </source>
</evidence>
<dbReference type="Pfam" id="PF19833">
    <property type="entry name" value="RecG_dom3_C"/>
    <property type="match status" value="1"/>
</dbReference>
<dbReference type="InterPro" id="IPR012340">
    <property type="entry name" value="NA-bd_OB-fold"/>
</dbReference>
<keyword evidence="10 15" id="KW-0234">DNA repair</keyword>
<evidence type="ECO:0000256" key="3">
    <source>
        <dbReference type="ARBA" id="ARBA00022741"/>
    </source>
</evidence>
<dbReference type="Gene3D" id="2.40.50.140">
    <property type="entry name" value="Nucleic acid-binding proteins"/>
    <property type="match status" value="1"/>
</dbReference>
<evidence type="ECO:0000259" key="16">
    <source>
        <dbReference type="PROSITE" id="PS51192"/>
    </source>
</evidence>
<dbReference type="GO" id="GO:0043138">
    <property type="term" value="F:3'-5' DNA helicase activity"/>
    <property type="evidence" value="ECO:0007669"/>
    <property type="project" value="UniProtKB-EC"/>
</dbReference>
<keyword evidence="9 15" id="KW-0233">DNA recombination</keyword>
<dbReference type="EMBL" id="MQWD01000001">
    <property type="protein sequence ID" value="PAP75698.1"/>
    <property type="molecule type" value="Genomic_DNA"/>
</dbReference>
<dbReference type="NCBIfam" id="NF008165">
    <property type="entry name" value="PRK10917.1-3"/>
    <property type="match status" value="1"/>
</dbReference>
<evidence type="ECO:0000256" key="12">
    <source>
        <dbReference type="ARBA" id="ARBA00034617"/>
    </source>
</evidence>
<organism evidence="18 19">
    <name type="scientific">Rubrivirga marina</name>
    <dbReference type="NCBI Taxonomy" id="1196024"/>
    <lineage>
        <taxon>Bacteria</taxon>
        <taxon>Pseudomonadati</taxon>
        <taxon>Rhodothermota</taxon>
        <taxon>Rhodothermia</taxon>
        <taxon>Rhodothermales</taxon>
        <taxon>Rubricoccaceae</taxon>
        <taxon>Rubrivirga</taxon>
    </lineage>
</organism>
<keyword evidence="3 15" id="KW-0547">Nucleotide-binding</keyword>
<accession>A0A271IXN1</accession>
<comment type="caution">
    <text evidence="18">The sequence shown here is derived from an EMBL/GenBank/DDBJ whole genome shotgun (WGS) entry which is preliminary data.</text>
</comment>
<dbReference type="Proteomes" id="UP000216339">
    <property type="component" value="Unassembled WGS sequence"/>
</dbReference>
<dbReference type="InterPro" id="IPR014001">
    <property type="entry name" value="Helicase_ATP-bd"/>
</dbReference>
<dbReference type="GO" id="GO:0016887">
    <property type="term" value="F:ATP hydrolysis activity"/>
    <property type="evidence" value="ECO:0007669"/>
    <property type="project" value="RHEA"/>
</dbReference>
<dbReference type="GO" id="GO:0006281">
    <property type="term" value="P:DNA repair"/>
    <property type="evidence" value="ECO:0007669"/>
    <property type="project" value="UniProtKB-UniRule"/>
</dbReference>
<dbReference type="InterPro" id="IPR045562">
    <property type="entry name" value="RecG_dom3_C"/>
</dbReference>
<evidence type="ECO:0000259" key="17">
    <source>
        <dbReference type="PROSITE" id="PS51194"/>
    </source>
</evidence>
<name>A0A271IXN1_9BACT</name>
<reference evidence="18 19" key="1">
    <citation type="submission" date="2016-11" db="EMBL/GenBank/DDBJ databases">
        <title>Study of marine rhodopsin-containing bacteria.</title>
        <authorList>
            <person name="Yoshizawa S."/>
            <person name="Kumagai Y."/>
            <person name="Kogure K."/>
        </authorList>
    </citation>
    <scope>NUCLEOTIDE SEQUENCE [LARGE SCALE GENOMIC DNA]</scope>
    <source>
        <strain evidence="18 19">SAORIC-28</strain>
    </source>
</reference>
<proteinExistence type="inferred from homology"/>
<dbReference type="SUPFAM" id="SSF52540">
    <property type="entry name" value="P-loop containing nucleoside triphosphate hydrolases"/>
    <property type="match status" value="2"/>
</dbReference>
<dbReference type="EC" id="5.6.2.4" evidence="13 15"/>
<dbReference type="GO" id="GO:0005524">
    <property type="term" value="F:ATP binding"/>
    <property type="evidence" value="ECO:0007669"/>
    <property type="project" value="UniProtKB-KW"/>
</dbReference>
<dbReference type="Gene3D" id="3.40.50.300">
    <property type="entry name" value="P-loop containing nucleotide triphosphate hydrolases"/>
    <property type="match status" value="2"/>
</dbReference>
<keyword evidence="5 15" id="KW-0378">Hydrolase</keyword>
<dbReference type="SMART" id="SM00487">
    <property type="entry name" value="DEXDc"/>
    <property type="match status" value="1"/>
</dbReference>
<dbReference type="GO" id="GO:0003677">
    <property type="term" value="F:DNA binding"/>
    <property type="evidence" value="ECO:0007669"/>
    <property type="project" value="UniProtKB-KW"/>
</dbReference>
<dbReference type="PANTHER" id="PTHR47964:SF1">
    <property type="entry name" value="ATP-DEPENDENT DNA HELICASE HOMOLOG RECG, CHLOROPLASTIC"/>
    <property type="match status" value="1"/>
</dbReference>
<dbReference type="Pfam" id="PF00271">
    <property type="entry name" value="Helicase_C"/>
    <property type="match status" value="1"/>
</dbReference>
<dbReference type="InterPro" id="IPR001650">
    <property type="entry name" value="Helicase_C-like"/>
</dbReference>
<gene>
    <name evidence="18" type="ORF">BSZ37_04225</name>
</gene>
<dbReference type="PANTHER" id="PTHR47964">
    <property type="entry name" value="ATP-DEPENDENT DNA HELICASE HOMOLOG RECG, CHLOROPLASTIC"/>
    <property type="match status" value="1"/>
</dbReference>
<comment type="similarity">
    <text evidence="1 15">Belongs to the helicase family. RecG subfamily.</text>
</comment>
<dbReference type="PROSITE" id="PS51194">
    <property type="entry name" value="HELICASE_CTER"/>
    <property type="match status" value="1"/>
</dbReference>
<dbReference type="OrthoDB" id="9804325at2"/>
<comment type="catalytic activity">
    <reaction evidence="12 15">
        <text>Couples ATP hydrolysis with the unwinding of duplex DNA by translocating in the 3'-5' direction.</text>
        <dbReference type="EC" id="5.6.2.4"/>
    </reaction>
</comment>
<evidence type="ECO:0000256" key="4">
    <source>
        <dbReference type="ARBA" id="ARBA00022763"/>
    </source>
</evidence>
<dbReference type="PROSITE" id="PS51192">
    <property type="entry name" value="HELICASE_ATP_BIND_1"/>
    <property type="match status" value="1"/>
</dbReference>
<evidence type="ECO:0000256" key="9">
    <source>
        <dbReference type="ARBA" id="ARBA00023172"/>
    </source>
</evidence>
<dbReference type="InterPro" id="IPR033454">
    <property type="entry name" value="RecG_wedge"/>
</dbReference>
<dbReference type="GO" id="GO:0006310">
    <property type="term" value="P:DNA recombination"/>
    <property type="evidence" value="ECO:0007669"/>
    <property type="project" value="UniProtKB-UniRule"/>
</dbReference>
<evidence type="ECO:0000256" key="8">
    <source>
        <dbReference type="ARBA" id="ARBA00023125"/>
    </source>
</evidence>
<evidence type="ECO:0000256" key="13">
    <source>
        <dbReference type="ARBA" id="ARBA00034808"/>
    </source>
</evidence>
<protein>
    <recommendedName>
        <fullName evidence="2 15">ATP-dependent DNA helicase RecG</fullName>
        <ecNumber evidence="13 15">5.6.2.4</ecNumber>
    </recommendedName>
</protein>
<dbReference type="Pfam" id="PF00270">
    <property type="entry name" value="DEAD"/>
    <property type="match status" value="1"/>
</dbReference>
<dbReference type="InterPro" id="IPR011545">
    <property type="entry name" value="DEAD/DEAH_box_helicase_dom"/>
</dbReference>
<keyword evidence="7 15" id="KW-0067">ATP-binding</keyword>
<dbReference type="InterPro" id="IPR047112">
    <property type="entry name" value="RecG/Mfd"/>
</dbReference>
<dbReference type="CDD" id="cd04488">
    <property type="entry name" value="RecG_wedge_OBF"/>
    <property type="match status" value="1"/>
</dbReference>
<evidence type="ECO:0000256" key="6">
    <source>
        <dbReference type="ARBA" id="ARBA00022806"/>
    </source>
</evidence>
<keyword evidence="6 15" id="KW-0347">Helicase</keyword>
<dbReference type="AlphaFoldDB" id="A0A271IXN1"/>
<evidence type="ECO:0000313" key="19">
    <source>
        <dbReference type="Proteomes" id="UP000216339"/>
    </source>
</evidence>
<dbReference type="NCBIfam" id="TIGR00643">
    <property type="entry name" value="recG"/>
    <property type="match status" value="1"/>
</dbReference>
<keyword evidence="11" id="KW-0413">Isomerase</keyword>
<dbReference type="SMART" id="SM00490">
    <property type="entry name" value="HELICc"/>
    <property type="match status" value="1"/>
</dbReference>
<dbReference type="RefSeq" id="WP_095509341.1">
    <property type="nucleotide sequence ID" value="NZ_MQWD01000001.1"/>
</dbReference>
<dbReference type="Pfam" id="PF17191">
    <property type="entry name" value="RecG_wedge"/>
    <property type="match status" value="1"/>
</dbReference>
<evidence type="ECO:0000256" key="2">
    <source>
        <dbReference type="ARBA" id="ARBA00017846"/>
    </source>
</evidence>
<evidence type="ECO:0000256" key="7">
    <source>
        <dbReference type="ARBA" id="ARBA00022840"/>
    </source>
</evidence>
<dbReference type="InterPro" id="IPR027417">
    <property type="entry name" value="P-loop_NTPase"/>
</dbReference>
<feature type="domain" description="Helicase C-terminal" evidence="17">
    <location>
        <begin position="475"/>
        <end position="643"/>
    </location>
</feature>
<evidence type="ECO:0000256" key="15">
    <source>
        <dbReference type="RuleBase" id="RU363016"/>
    </source>
</evidence>
<feature type="domain" description="Helicase ATP-binding" evidence="16">
    <location>
        <begin position="295"/>
        <end position="456"/>
    </location>
</feature>
<evidence type="ECO:0000256" key="10">
    <source>
        <dbReference type="ARBA" id="ARBA00023204"/>
    </source>
</evidence>
<dbReference type="NCBIfam" id="NF008168">
    <property type="entry name" value="PRK10917.2-2"/>
    <property type="match status" value="1"/>
</dbReference>
<keyword evidence="19" id="KW-1185">Reference proteome</keyword>
<dbReference type="CDD" id="cd18811">
    <property type="entry name" value="SF2_C_RecG"/>
    <property type="match status" value="1"/>
</dbReference>
<evidence type="ECO:0000256" key="11">
    <source>
        <dbReference type="ARBA" id="ARBA00023235"/>
    </source>
</evidence>
<keyword evidence="8" id="KW-0238">DNA-binding</keyword>
<keyword evidence="4 15" id="KW-0227">DNA damage</keyword>
<dbReference type="InterPro" id="IPR004609">
    <property type="entry name" value="ATP-dep_DNA_helicase_RecG"/>
</dbReference>
<sequence>MAAETTTTNPTDPAVLDTDIEQFPGVGERRAEPLRKAGVKTYGDLLRYYPRRYLDRSTVTPIREIREAGPYTVVGTVTSKGMIPGRGGRSRFELRVTDDSGGTLKCVWFRGANWIQRLYNRGDLYAFHGKAEQYGSQFSMAHPESDKLDDASAALTTGRIVPLYPGGAALEKVGLNSRTLRKLIYRMFKEHGLAIPEVLPASVRERYGLMEGNVALRAVHFPKDVAERGRAVRRLKFEEFFFLQLLLALTKGKQERQPGITLDGLGAYGRQFLDDVLPFELTGAQQRVLDTIAADTASGRQMNRLVQGDVGSGKTVVGVAAMLMAVDAGYQAAFMAPTEILTEQHYANIRRFLEPLGLKAHLLIGGQRKTLRDEILAEIADGTAHVVVGTHAVIEDKVAFQNLGLAVVDEQHRFGVVQRAKMFKKGQRPHVLMMTATPIPRSLAMTVYGDLDVSAIDELPAGRKPIDTRVYSEKRRDEMLDFVKRQLREGRQAYVVYPLVEESESETLADVKDAENGAAELMEALRPYRVDLVHGRMFSYEKDEAMDRFKSGETDVLVATTVIEVGVDVPNATVMVIEHAERFGLSQLHQLRGRVGRGADQSYCFLMAAYKRTADAEERLQAMADTTDGFEISEIDLNLRGAGDFFGTRQSGLPDLKIGDLVKDAEILSEAREAAFALADEDPGLADAAHAGTRAHFAKTAPRSLGFARVG</sequence>
<evidence type="ECO:0000256" key="1">
    <source>
        <dbReference type="ARBA" id="ARBA00007504"/>
    </source>
</evidence>
<evidence type="ECO:0000256" key="14">
    <source>
        <dbReference type="ARBA" id="ARBA00048988"/>
    </source>
</evidence>
<dbReference type="SUPFAM" id="SSF50249">
    <property type="entry name" value="Nucleic acid-binding proteins"/>
    <property type="match status" value="1"/>
</dbReference>
<comment type="catalytic activity">
    <reaction evidence="14 15">
        <text>ATP + H2O = ADP + phosphate + H(+)</text>
        <dbReference type="Rhea" id="RHEA:13065"/>
        <dbReference type="ChEBI" id="CHEBI:15377"/>
        <dbReference type="ChEBI" id="CHEBI:15378"/>
        <dbReference type="ChEBI" id="CHEBI:30616"/>
        <dbReference type="ChEBI" id="CHEBI:43474"/>
        <dbReference type="ChEBI" id="CHEBI:456216"/>
        <dbReference type="EC" id="5.6.2.4"/>
    </reaction>
</comment>
<evidence type="ECO:0000256" key="5">
    <source>
        <dbReference type="ARBA" id="ARBA00022801"/>
    </source>
</evidence>